<keyword evidence="2" id="KW-0472">Membrane</keyword>
<proteinExistence type="predicted"/>
<evidence type="ECO:0008006" key="5">
    <source>
        <dbReference type="Google" id="ProtNLM"/>
    </source>
</evidence>
<gene>
    <name evidence="3" type="ORF">HCJ95_06295</name>
</gene>
<reference evidence="3 4" key="1">
    <citation type="submission" date="2020-03" db="EMBL/GenBank/DDBJ databases">
        <title>WGS of actinomycetes isolated from Thailand.</title>
        <authorList>
            <person name="Thawai C."/>
        </authorList>
    </citation>
    <scope>NUCLEOTIDE SEQUENCE [LARGE SCALE GENOMIC DNA]</scope>
    <source>
        <strain evidence="3 4">NBRC 13905</strain>
    </source>
</reference>
<dbReference type="Proteomes" id="UP000635996">
    <property type="component" value="Unassembled WGS sequence"/>
</dbReference>
<evidence type="ECO:0000313" key="4">
    <source>
        <dbReference type="Proteomes" id="UP000635996"/>
    </source>
</evidence>
<keyword evidence="2" id="KW-1133">Transmembrane helix</keyword>
<name>A0ABX0YN10_STRTL</name>
<evidence type="ECO:0000256" key="1">
    <source>
        <dbReference type="SAM" id="MobiDB-lite"/>
    </source>
</evidence>
<keyword evidence="4" id="KW-1185">Reference proteome</keyword>
<feature type="compositionally biased region" description="Basic and acidic residues" evidence="1">
    <location>
        <begin position="36"/>
        <end position="45"/>
    </location>
</feature>
<feature type="compositionally biased region" description="Basic and acidic residues" evidence="1">
    <location>
        <begin position="1"/>
        <end position="12"/>
    </location>
</feature>
<protein>
    <recommendedName>
        <fullName evidence="5">Large membrane protein</fullName>
    </recommendedName>
</protein>
<sequence>MNTERPDHDDAARAAQAAGEDSARPEETKPAGTSRASEDKGEEKTVGGGDAGTGAGAGASGGRRGRFGRGRSPVVVASVAAAVLLVGGGGAYLATGASGGAGDGRAAAAASGGAHGTPAALVLDGVAAGGGSGGHEQGIAPGEPNPYGTVYRAAGPLPDGPGSAAVQVARGEVSREQVARLARALGVAGTPVADADAWRVGAGKDGTGPVLRVERQAPGAWTFSRYAPGTDDCKGVRCVHDPAAPAGDPVSEEAAKKAAAPVLEALGQSDAVVDAGQVMGAQRIVDAEPRIGGLPTYGWTTSLTVGVGGEVVGGSGQLATPVKADTYPVLSAQRTLELLNGSAGDGHRMGIGGCTRPVPLKDRLEQPCDAVASPAAAGRGSATVDSAEFGLSAQASQGRPVLVPSWLFRVRGTQGQEGFTVAYPAVDPRYVRSADAPSGAAGARPGGDGTVTQDVRVTGYRAEGNALTLYFEGGVCADYAASAQESSDRVTVTVTQTAQRDRVCILVARQYERTVHLDRPLDGRTVTGSDGRPIPQSTGAGPLPSSEPVR</sequence>
<feature type="transmembrane region" description="Helical" evidence="2">
    <location>
        <begin position="73"/>
        <end position="94"/>
    </location>
</feature>
<comment type="caution">
    <text evidence="3">The sequence shown here is derived from an EMBL/GenBank/DDBJ whole genome shotgun (WGS) entry which is preliminary data.</text>
</comment>
<dbReference type="EMBL" id="JAATEL010000004">
    <property type="protein sequence ID" value="NJP13915.1"/>
    <property type="molecule type" value="Genomic_DNA"/>
</dbReference>
<evidence type="ECO:0000256" key="2">
    <source>
        <dbReference type="SAM" id="Phobius"/>
    </source>
</evidence>
<feature type="region of interest" description="Disordered" evidence="1">
    <location>
        <begin position="519"/>
        <end position="550"/>
    </location>
</feature>
<keyword evidence="2" id="KW-0812">Transmembrane</keyword>
<evidence type="ECO:0000313" key="3">
    <source>
        <dbReference type="EMBL" id="NJP13915.1"/>
    </source>
</evidence>
<feature type="region of interest" description="Disordered" evidence="1">
    <location>
        <begin position="1"/>
        <end position="66"/>
    </location>
</feature>
<accession>A0ABX0YN10</accession>
<organism evidence="3 4">
    <name type="scientific">Streptomyces thermoviolaceus subsp. thermoviolaceus</name>
    <dbReference type="NCBI Taxonomy" id="66860"/>
    <lineage>
        <taxon>Bacteria</taxon>
        <taxon>Bacillati</taxon>
        <taxon>Actinomycetota</taxon>
        <taxon>Actinomycetes</taxon>
        <taxon>Kitasatosporales</taxon>
        <taxon>Streptomycetaceae</taxon>
        <taxon>Streptomyces</taxon>
    </lineage>
</organism>
<feature type="compositionally biased region" description="Gly residues" evidence="1">
    <location>
        <begin position="46"/>
        <end position="62"/>
    </location>
</feature>
<dbReference type="RefSeq" id="WP_168131128.1">
    <property type="nucleotide sequence ID" value="NZ_BMVZ01000002.1"/>
</dbReference>